<dbReference type="InterPro" id="IPR003406">
    <property type="entry name" value="Glyco_trans_14"/>
</dbReference>
<name>Q7XMC6_ORYSJ</name>
<keyword evidence="2" id="KW-0328">Glycosyltransferase</keyword>
<dbReference type="CAZy" id="GT14">
    <property type="family name" value="Glycosyltransferase Family 14"/>
</dbReference>
<protein>
    <submittedName>
        <fullName evidence="6">OSJNBb0018A10.9 protein</fullName>
    </submittedName>
</protein>
<evidence type="ECO:0000256" key="4">
    <source>
        <dbReference type="ARBA" id="ARBA00023136"/>
    </source>
</evidence>
<dbReference type="InterPro" id="IPR044610">
    <property type="entry name" value="GLCAT14A/B/C"/>
</dbReference>
<keyword evidence="5" id="KW-0325">Glycoprotein</keyword>
<accession>Q7XMC6</accession>
<organism evidence="6">
    <name type="scientific">Oryza sativa subsp. japonica</name>
    <name type="common">Rice</name>
    <dbReference type="NCBI Taxonomy" id="39947"/>
    <lineage>
        <taxon>Eukaryota</taxon>
        <taxon>Viridiplantae</taxon>
        <taxon>Streptophyta</taxon>
        <taxon>Embryophyta</taxon>
        <taxon>Tracheophyta</taxon>
        <taxon>Spermatophyta</taxon>
        <taxon>Magnoliopsida</taxon>
        <taxon>Liliopsida</taxon>
        <taxon>Poales</taxon>
        <taxon>Poaceae</taxon>
        <taxon>BOP clade</taxon>
        <taxon>Oryzoideae</taxon>
        <taxon>Oryzeae</taxon>
        <taxon>Oryzinae</taxon>
        <taxon>Oryza</taxon>
        <taxon>Oryza sativa</taxon>
    </lineage>
</organism>
<dbReference type="PANTHER" id="PTHR45719:SF39">
    <property type="entry name" value="OS04G0301700 PROTEIN"/>
    <property type="match status" value="1"/>
</dbReference>
<dbReference type="GO" id="GO:0016020">
    <property type="term" value="C:membrane"/>
    <property type="evidence" value="ECO:0007669"/>
    <property type="project" value="UniProtKB-SubCell"/>
</dbReference>
<keyword evidence="4" id="KW-0472">Membrane</keyword>
<evidence type="ECO:0000256" key="2">
    <source>
        <dbReference type="ARBA" id="ARBA00022676"/>
    </source>
</evidence>
<sequence length="424" mass="46902">MRPPARSPPRLAAAAAALATSAALLLICGTWPASASGFGAYTASSSARRASSTGGADAPPPSFAYLISGTGGEAARVVRLLRAVYHPRNRYLLHLDAAAGAEERAELAAAVRGVRAWRERANVDVVGEGYAVDRAGPSALAAALHGAAVLLRVAADWDWFVTLSSSDYPLVTQDDLLYAFSSVPRDLNFIDHTSDLGWKEHERFEKLIVDPSLYMDRNSEILPATEPRQMPDAFKIFTVNYKFLLRTQSVLKHERRTNNDDGSPWVILSRNFTEHCVHGWDNLPRKLLMYFANTAYSMESYFQTVICNSSKFRNTTVNGDLRYFVWDDPPGLEPLVLDESHFDDMVNSSAAFARRFVDDSPVLKKIDKEILNRSSAVCASFSRRRGMDVDSCSKWGDVNVLQPARAGEQLRRFISEISQTRGCS</sequence>
<keyword evidence="3" id="KW-0808">Transferase</keyword>
<dbReference type="AlphaFoldDB" id="Q7XMC6"/>
<evidence type="ECO:0000313" key="6">
    <source>
        <dbReference type="EMBL" id="CAE04680.2"/>
    </source>
</evidence>
<gene>
    <name evidence="6" type="primary">OSJNBb0018A10.9</name>
</gene>
<comment type="subcellular location">
    <subcellularLocation>
        <location evidence="1">Membrane</location>
        <topology evidence="1">Single-pass type II membrane protein</topology>
    </subcellularLocation>
</comment>
<dbReference type="GO" id="GO:0015020">
    <property type="term" value="F:glucuronosyltransferase activity"/>
    <property type="evidence" value="ECO:0007669"/>
    <property type="project" value="InterPro"/>
</dbReference>
<reference evidence="6" key="1">
    <citation type="journal article" date="2002" name="Nature">
        <title>Sequence and analysis of rice chromosome 4.</title>
        <authorList>
            <person name="Feng Q."/>
            <person name="Zhang Y."/>
            <person name="Hao P."/>
            <person name="Wang S."/>
            <person name="Fu G."/>
            <person name="Huang Y."/>
            <person name="Li Y."/>
            <person name="Zhu J."/>
            <person name="Liu Y."/>
            <person name="Hu X."/>
            <person name="Jia P."/>
            <person name="Zhang Y."/>
            <person name="Zhao Q."/>
            <person name="Ying K."/>
            <person name="Yu S."/>
            <person name="Tang Y."/>
            <person name="Weng Q."/>
            <person name="Zhang L."/>
            <person name="Lu Y."/>
            <person name="Mu J."/>
            <person name="Lu Y."/>
            <person name="Zhang L.S."/>
            <person name="Yu Z."/>
            <person name="Fan D."/>
            <person name="Liu X."/>
            <person name="Lu T."/>
            <person name="Li C."/>
            <person name="Wu Y."/>
            <person name="Sun T."/>
            <person name="Lei H."/>
            <person name="Li T."/>
            <person name="Hu H."/>
            <person name="Guan J."/>
            <person name="Wu M."/>
            <person name="Zhang R."/>
            <person name="Zhou B."/>
            <person name="Chen Z."/>
            <person name="Chen L."/>
            <person name="Jin Z."/>
            <person name="Wang R."/>
            <person name="Yin H."/>
            <person name="Cai Z."/>
            <person name="Ren S."/>
            <person name="Lv G."/>
            <person name="Gu W."/>
            <person name="Zhu G."/>
            <person name="Tu Y."/>
            <person name="Jia J."/>
            <person name="Zhang Y."/>
            <person name="Chen J."/>
            <person name="Kang H."/>
            <person name="Chen X."/>
            <person name="Shao C."/>
            <person name="Sun Y."/>
            <person name="Hu Q."/>
            <person name="Zhang X."/>
            <person name="Zhang W."/>
            <person name="Wang L."/>
            <person name="Ding C."/>
            <person name="Sheng H."/>
            <person name="Gu J."/>
            <person name="Chen S."/>
            <person name="Ni L."/>
            <person name="Zhu F."/>
            <person name="Chen W."/>
            <person name="Lan L."/>
            <person name="Lai Y."/>
            <person name="Cheng Z."/>
            <person name="Gu M."/>
            <person name="Jiang J."/>
            <person name="Li J."/>
            <person name="Hong G."/>
            <person name="Xue Y."/>
            <person name="Han B."/>
        </authorList>
    </citation>
    <scope>NUCLEOTIDE SEQUENCE [LARGE SCALE GENOMIC DNA]</scope>
</reference>
<proteinExistence type="predicted"/>
<evidence type="ECO:0000256" key="1">
    <source>
        <dbReference type="ARBA" id="ARBA00004606"/>
    </source>
</evidence>
<evidence type="ECO:0000256" key="5">
    <source>
        <dbReference type="ARBA" id="ARBA00023180"/>
    </source>
</evidence>
<dbReference type="Pfam" id="PF02485">
    <property type="entry name" value="Branch"/>
    <property type="match status" value="1"/>
</dbReference>
<dbReference type="HOGENOM" id="CLU_034994_0_0_1"/>
<dbReference type="PANTHER" id="PTHR45719">
    <property type="entry name" value="GLYCOSYLTRANSFERASE"/>
    <property type="match status" value="1"/>
</dbReference>
<dbReference type="EMBL" id="AL662999">
    <property type="protein sequence ID" value="CAE04680.2"/>
    <property type="molecule type" value="Genomic_DNA"/>
</dbReference>
<evidence type="ECO:0000256" key="3">
    <source>
        <dbReference type="ARBA" id="ARBA00022679"/>
    </source>
</evidence>